<dbReference type="EMBL" id="AFQF01000099">
    <property type="protein sequence ID" value="EGU89139.1"/>
    <property type="molecule type" value="Genomic_DNA"/>
</dbReference>
<feature type="non-terminal residue" evidence="1">
    <location>
        <position position="1"/>
    </location>
</feature>
<comment type="caution">
    <text evidence="1">The sequence shown here is derived from an EMBL/GenBank/DDBJ whole genome shotgun (WGS) entry which is preliminary data.</text>
</comment>
<evidence type="ECO:0000313" key="1">
    <source>
        <dbReference type="EMBL" id="EGU89139.1"/>
    </source>
</evidence>
<proteinExistence type="predicted"/>
<protein>
    <submittedName>
        <fullName evidence="1">Uncharacterized protein</fullName>
    </submittedName>
</protein>
<accession>F9F1R8</accession>
<gene>
    <name evidence="1" type="ORF">FOXB_00342</name>
</gene>
<sequence length="13" mass="1580">LHSYNYEARVRGD</sequence>
<organism evidence="1">
    <name type="scientific">Fusarium oxysporum (strain Fo5176)</name>
    <name type="common">Fusarium vascular wilt</name>
    <dbReference type="NCBI Taxonomy" id="660025"/>
    <lineage>
        <taxon>Eukaryota</taxon>
        <taxon>Fungi</taxon>
        <taxon>Dikarya</taxon>
        <taxon>Ascomycota</taxon>
        <taxon>Pezizomycotina</taxon>
        <taxon>Sordariomycetes</taxon>
        <taxon>Hypocreomycetidae</taxon>
        <taxon>Hypocreales</taxon>
        <taxon>Nectriaceae</taxon>
        <taxon>Fusarium</taxon>
        <taxon>Fusarium oxysporum species complex</taxon>
    </lineage>
</organism>
<name>F9F1R8_FUSOF</name>
<reference evidence="1" key="1">
    <citation type="journal article" date="2012" name="Mol. Plant Microbe Interact.">
        <title>A highly conserved effector in Fusarium oxysporum is required for full virulence on Arabidopsis.</title>
        <authorList>
            <person name="Thatcher L.F."/>
            <person name="Gardiner D.M."/>
            <person name="Kazan K."/>
            <person name="Manners J."/>
        </authorList>
    </citation>
    <scope>NUCLEOTIDE SEQUENCE [LARGE SCALE GENOMIC DNA]</scope>
    <source>
        <strain evidence="1">Fo5176</strain>
    </source>
</reference>